<sequence length="165" mass="18774">MARYLRDKQIRNITIDASALRQIFQAFAVNGSRMPEYLASDPENRDGALAVTIRFDEKGYRTFDLESLLRYFNDAKDVERVIFEVFTGDSLRTNRQTGSYADLRLDRSDNVSCFLTVSSDDESWMQGTFAAIDDAIYQHKNRNVGSVGFRRVHRLNMPPDCGGAA</sequence>
<accession>V7HT02</accession>
<organism evidence="1 2">
    <name type="scientific">Congregibacter litoralis KT71</name>
    <dbReference type="NCBI Taxonomy" id="314285"/>
    <lineage>
        <taxon>Bacteria</taxon>
        <taxon>Pseudomonadati</taxon>
        <taxon>Pseudomonadota</taxon>
        <taxon>Gammaproteobacteria</taxon>
        <taxon>Cellvibrionales</taxon>
        <taxon>Halieaceae</taxon>
        <taxon>Congregibacter</taxon>
    </lineage>
</organism>
<evidence type="ECO:0000313" key="1">
    <source>
        <dbReference type="EMBL" id="ESZ89361.1"/>
    </source>
</evidence>
<evidence type="ECO:0000313" key="2">
    <source>
        <dbReference type="Proteomes" id="UP000019205"/>
    </source>
</evidence>
<name>V7HT02_9GAMM</name>
<comment type="caution">
    <text evidence="1">The sequence shown here is derived from an EMBL/GenBank/DDBJ whole genome shotgun (WGS) entry which is preliminary data.</text>
</comment>
<dbReference type="EMBL" id="AAOA02000003">
    <property type="protein sequence ID" value="ESZ89361.1"/>
    <property type="molecule type" value="Genomic_DNA"/>
</dbReference>
<protein>
    <submittedName>
        <fullName evidence="1">Uncharacterized protein</fullName>
    </submittedName>
</protein>
<dbReference type="eggNOG" id="ENOG502ZNIH">
    <property type="taxonomic scope" value="Bacteria"/>
</dbReference>
<dbReference type="HOGENOM" id="CLU_1608053_0_0_6"/>
<dbReference type="Proteomes" id="UP000019205">
    <property type="component" value="Chromosome"/>
</dbReference>
<proteinExistence type="predicted"/>
<reference evidence="1 2" key="1">
    <citation type="journal article" date="2007" name="Proc. Natl. Acad. Sci. U.S.A.">
        <title>Characterization of a marine gammaproteobacterium capable of aerobic anoxygenic photosynthesis.</title>
        <authorList>
            <person name="Fuchs B.M."/>
            <person name="Spring S."/>
            <person name="Teeling H."/>
            <person name="Quast C."/>
            <person name="Wulf J."/>
            <person name="Schattenhofer M."/>
            <person name="Yan S."/>
            <person name="Ferriera S."/>
            <person name="Johnson J."/>
            <person name="Glockner F.O."/>
            <person name="Amann R."/>
        </authorList>
    </citation>
    <scope>NUCLEOTIDE SEQUENCE [LARGE SCALE GENOMIC DNA]</scope>
    <source>
        <strain evidence="1">KT71</strain>
    </source>
</reference>
<dbReference type="RefSeq" id="WP_023660224.1">
    <property type="nucleotide sequence ID" value="NZ_CM002299.1"/>
</dbReference>
<dbReference type="AlphaFoldDB" id="V7HT02"/>
<keyword evidence="2" id="KW-1185">Reference proteome</keyword>
<reference evidence="1 2" key="2">
    <citation type="journal article" date="2009" name="PLoS ONE">
        <title>The photosynthetic apparatus and its regulation in the aerobic gammaproteobacterium Congregibacter litoralis gen. nov., sp. nov.</title>
        <authorList>
            <person name="Spring S."/>
            <person name="Lunsdorf H."/>
            <person name="Fuchs B.M."/>
            <person name="Tindall B.J."/>
        </authorList>
    </citation>
    <scope>NUCLEOTIDE SEQUENCE [LARGE SCALE GENOMIC DNA]</scope>
    <source>
        <strain evidence="1">KT71</strain>
    </source>
</reference>
<gene>
    <name evidence="1" type="ORF">KT71_003348</name>
</gene>